<dbReference type="AlphaFoldDB" id="I4Z506"/>
<dbReference type="Pfam" id="PF03692">
    <property type="entry name" value="CxxCxxCC"/>
    <property type="match status" value="1"/>
</dbReference>
<organism evidence="1 2">
    <name type="scientific">Leptothrix ochracea L12</name>
    <dbReference type="NCBI Taxonomy" id="735332"/>
    <lineage>
        <taxon>Bacteria</taxon>
        <taxon>Pseudomonadati</taxon>
        <taxon>Pseudomonadota</taxon>
        <taxon>Betaproteobacteria</taxon>
        <taxon>Burkholderiales</taxon>
        <taxon>Sphaerotilaceae</taxon>
        <taxon>Leptothrix</taxon>
    </lineage>
</organism>
<dbReference type="InterPro" id="IPR005358">
    <property type="entry name" value="Puta_zinc/iron-chelating_dom"/>
</dbReference>
<gene>
    <name evidence="1" type="ORF">LepocDRAFT_00000250</name>
</gene>
<proteinExistence type="predicted"/>
<evidence type="ECO:0000313" key="2">
    <source>
        <dbReference type="Proteomes" id="UP000053899"/>
    </source>
</evidence>
<dbReference type="EMBL" id="JH660694">
    <property type="protein sequence ID" value="EIM31298.1"/>
    <property type="molecule type" value="Genomic_DNA"/>
</dbReference>
<protein>
    <submittedName>
        <fullName evidence="1">Putative Fe-S oxidoreductase</fullName>
    </submittedName>
</protein>
<dbReference type="OrthoDB" id="196483at2"/>
<accession>I4Z506</accession>
<dbReference type="HOGENOM" id="CLU_123885_1_0_4"/>
<dbReference type="Proteomes" id="UP000053899">
    <property type="component" value="Unassembled WGS sequence"/>
</dbReference>
<evidence type="ECO:0000313" key="1">
    <source>
        <dbReference type="EMBL" id="EIM31298.1"/>
    </source>
</evidence>
<keyword evidence="2" id="KW-1185">Reference proteome</keyword>
<name>I4Z506_9BURK</name>
<sequence length="138" mass="14625">MACRWPLNSLKSTAAVAAPELASQLAPQLDCQHCGACCSAFRVSFYWAEADVFGLPEEMIERVTPLYSCMAGTNASAPRCVALTGTLGEGVSCSIYAQRPSPCREVQTGDAQCLRARSLKGLDVLTPLPGLRDAAARS</sequence>
<reference evidence="1 2" key="1">
    <citation type="submission" date="2012-04" db="EMBL/GenBank/DDBJ databases">
        <title>Improved High-Quality Draft sequence of Leptothrix ochracea L12.</title>
        <authorList>
            <consortium name="US DOE Joint Genome Institute"/>
            <person name="Lucas S."/>
            <person name="Han J."/>
            <person name="Lapidus A."/>
            <person name="Cheng J.-F."/>
            <person name="Goodwin L."/>
            <person name="Pitluck S."/>
            <person name="Peters L."/>
            <person name="Zeytun A."/>
            <person name="Detter J.C."/>
            <person name="Han C."/>
            <person name="Tapia R."/>
            <person name="Land M."/>
            <person name="Hauser L."/>
            <person name="Kyrpides N."/>
            <person name="Ivanova N."/>
            <person name="Pagani I."/>
            <person name="Stepanauskas R."/>
            <person name="Masland D."/>
            <person name="Poulton N."/>
            <person name="Emerson D."/>
            <person name="Fleming E."/>
            <person name="Woyke T."/>
        </authorList>
    </citation>
    <scope>NUCLEOTIDE SEQUENCE [LARGE SCALE GENOMIC DNA]</scope>
    <source>
        <strain evidence="1 2">L12</strain>
    </source>
</reference>